<dbReference type="Pfam" id="PF02050">
    <property type="entry name" value="FliJ"/>
    <property type="match status" value="1"/>
</dbReference>
<evidence type="ECO:0000256" key="6">
    <source>
        <dbReference type="ARBA" id="ARBA00022500"/>
    </source>
</evidence>
<reference evidence="12 13" key="1">
    <citation type="submission" date="2023-12" db="EMBL/GenBank/DDBJ databases">
        <title>Whole-genome sequencing of halo(alkali)philic microorganisms from hypersaline lakes.</title>
        <authorList>
            <person name="Sorokin D.Y."/>
            <person name="Merkel A.Y."/>
            <person name="Messina E."/>
            <person name="Yakimov M."/>
        </authorList>
    </citation>
    <scope>NUCLEOTIDE SEQUENCE [LARGE SCALE GENOMIC DNA]</scope>
    <source>
        <strain evidence="12 13">AB-CW1</strain>
    </source>
</reference>
<evidence type="ECO:0000256" key="11">
    <source>
        <dbReference type="SAM" id="MobiDB-lite"/>
    </source>
</evidence>
<dbReference type="InterPro" id="IPR012823">
    <property type="entry name" value="Flagell_FliJ"/>
</dbReference>
<organism evidence="12 13">
    <name type="scientific">Natronospira elongata</name>
    <dbReference type="NCBI Taxonomy" id="3110268"/>
    <lineage>
        <taxon>Bacteria</taxon>
        <taxon>Pseudomonadati</taxon>
        <taxon>Pseudomonadota</taxon>
        <taxon>Gammaproteobacteria</taxon>
        <taxon>Natronospirales</taxon>
        <taxon>Natronospiraceae</taxon>
        <taxon>Natronospira</taxon>
    </lineage>
</organism>
<evidence type="ECO:0000313" key="13">
    <source>
        <dbReference type="Proteomes" id="UP001302316"/>
    </source>
</evidence>
<evidence type="ECO:0000256" key="4">
    <source>
        <dbReference type="ARBA" id="ARBA00022448"/>
    </source>
</evidence>
<keyword evidence="13" id="KW-1185">Reference proteome</keyword>
<dbReference type="GO" id="GO:0071973">
    <property type="term" value="P:bacterial-type flagellum-dependent cell motility"/>
    <property type="evidence" value="ECO:0007669"/>
    <property type="project" value="InterPro"/>
</dbReference>
<dbReference type="GO" id="GO:0044781">
    <property type="term" value="P:bacterial-type flagellum organization"/>
    <property type="evidence" value="ECO:0007669"/>
    <property type="project" value="UniProtKB-KW"/>
</dbReference>
<dbReference type="GO" id="GO:0015031">
    <property type="term" value="P:protein transport"/>
    <property type="evidence" value="ECO:0007669"/>
    <property type="project" value="UniProtKB-KW"/>
</dbReference>
<dbReference type="RefSeq" id="WP_346049284.1">
    <property type="nucleotide sequence ID" value="NZ_JAYGII010000001.1"/>
</dbReference>
<comment type="similarity">
    <text evidence="2">Belongs to the FliJ family.</text>
</comment>
<keyword evidence="12" id="KW-0969">Cilium</keyword>
<keyword evidence="12" id="KW-0282">Flagellum</keyword>
<proteinExistence type="inferred from homology"/>
<evidence type="ECO:0000256" key="5">
    <source>
        <dbReference type="ARBA" id="ARBA00022475"/>
    </source>
</evidence>
<name>A0AAP6JD06_9GAMM</name>
<dbReference type="GO" id="GO:0006935">
    <property type="term" value="P:chemotaxis"/>
    <property type="evidence" value="ECO:0007669"/>
    <property type="project" value="UniProtKB-KW"/>
</dbReference>
<keyword evidence="12" id="KW-0966">Cell projection</keyword>
<evidence type="ECO:0000256" key="1">
    <source>
        <dbReference type="ARBA" id="ARBA00004413"/>
    </source>
</evidence>
<evidence type="ECO:0000256" key="8">
    <source>
        <dbReference type="ARBA" id="ARBA00022927"/>
    </source>
</evidence>
<dbReference type="Proteomes" id="UP001302316">
    <property type="component" value="Unassembled WGS sequence"/>
</dbReference>
<evidence type="ECO:0000256" key="10">
    <source>
        <dbReference type="ARBA" id="ARBA00023225"/>
    </source>
</evidence>
<evidence type="ECO:0000256" key="7">
    <source>
        <dbReference type="ARBA" id="ARBA00022795"/>
    </source>
</evidence>
<evidence type="ECO:0000256" key="2">
    <source>
        <dbReference type="ARBA" id="ARBA00010004"/>
    </source>
</evidence>
<dbReference type="InterPro" id="IPR053716">
    <property type="entry name" value="Flag_assembly_chemotaxis_eff"/>
</dbReference>
<keyword evidence="9" id="KW-0472">Membrane</keyword>
<comment type="subcellular location">
    <subcellularLocation>
        <location evidence="1">Cell membrane</location>
        <topology evidence="1">Peripheral membrane protein</topology>
        <orientation evidence="1">Cytoplasmic side</orientation>
    </subcellularLocation>
</comment>
<keyword evidence="6" id="KW-0145">Chemotaxis</keyword>
<keyword evidence="10" id="KW-1006">Bacterial flagellum protein export</keyword>
<dbReference type="GO" id="GO:0005886">
    <property type="term" value="C:plasma membrane"/>
    <property type="evidence" value="ECO:0007669"/>
    <property type="project" value="UniProtKB-SubCell"/>
</dbReference>
<comment type="caution">
    <text evidence="12">The sequence shown here is derived from an EMBL/GenBank/DDBJ whole genome shotgun (WGS) entry which is preliminary data.</text>
</comment>
<evidence type="ECO:0000256" key="3">
    <source>
        <dbReference type="ARBA" id="ARBA00020392"/>
    </source>
</evidence>
<dbReference type="Gene3D" id="1.10.287.1700">
    <property type="match status" value="1"/>
</dbReference>
<keyword evidence="7" id="KW-1005">Bacterial flagellum biogenesis</keyword>
<dbReference type="PANTHER" id="PTHR38786:SF1">
    <property type="entry name" value="FLAGELLAR FLIJ PROTEIN"/>
    <property type="match status" value="1"/>
</dbReference>
<dbReference type="PANTHER" id="PTHR38786">
    <property type="entry name" value="FLAGELLAR FLIJ PROTEIN"/>
    <property type="match status" value="1"/>
</dbReference>
<keyword evidence="5" id="KW-1003">Cell membrane</keyword>
<gene>
    <name evidence="12" type="primary">fliJ</name>
    <name evidence="12" type="ORF">VCB98_00320</name>
</gene>
<dbReference type="NCBIfam" id="TIGR02473">
    <property type="entry name" value="flagell_FliJ"/>
    <property type="match status" value="1"/>
</dbReference>
<dbReference type="GO" id="GO:0009288">
    <property type="term" value="C:bacterial-type flagellum"/>
    <property type="evidence" value="ECO:0007669"/>
    <property type="project" value="InterPro"/>
</dbReference>
<dbReference type="InterPro" id="IPR052570">
    <property type="entry name" value="FliJ"/>
</dbReference>
<sequence length="146" mass="17321">MTRKKRSQRLKPVQKLAGQGEKDASRALGQSQQALAEQEARLEQLRSYREEYRQMFEGKDRAVDPRRLRDERAFLARLDEVIRQQEGVVQSNMAEFEDKREGWIEARSRVNALDRAAERYRSGEQREQDKREQRDQDELAGRRSQD</sequence>
<protein>
    <recommendedName>
        <fullName evidence="3">Flagellar FliJ protein</fullName>
    </recommendedName>
</protein>
<keyword evidence="8" id="KW-0653">Protein transport</keyword>
<keyword evidence="4" id="KW-0813">Transport</keyword>
<evidence type="ECO:0000313" key="12">
    <source>
        <dbReference type="EMBL" id="MEA5444261.1"/>
    </source>
</evidence>
<evidence type="ECO:0000256" key="9">
    <source>
        <dbReference type="ARBA" id="ARBA00023136"/>
    </source>
</evidence>
<dbReference type="EMBL" id="JAYGII010000001">
    <property type="protein sequence ID" value="MEA5444261.1"/>
    <property type="molecule type" value="Genomic_DNA"/>
</dbReference>
<dbReference type="AlphaFoldDB" id="A0AAP6JD06"/>
<feature type="region of interest" description="Disordered" evidence="11">
    <location>
        <begin position="117"/>
        <end position="146"/>
    </location>
</feature>
<feature type="region of interest" description="Disordered" evidence="11">
    <location>
        <begin position="1"/>
        <end position="35"/>
    </location>
</feature>
<accession>A0AAP6JD06</accession>